<dbReference type="AlphaFoldDB" id="A0A074YNV5"/>
<dbReference type="HOGENOM" id="CLU_100715_1_1_1"/>
<dbReference type="Pfam" id="PF01042">
    <property type="entry name" value="Ribonuc_L-PSP"/>
    <property type="match status" value="1"/>
</dbReference>
<sequence length="135" mass="15208">MSSLQYFNEKGAGQNHSDHYHYSQCVIIGDTVKCAGQGGWDNDGNLDSEDWKGQIDNAFDNVDRVLQAAGLGGWQDVYLVRSYQLDIANHIDYLVEKLKERLPEHRPVWTALSVPKLALPGMTVEIEVEAYRGKQ</sequence>
<gene>
    <name evidence="1" type="ORF">AUEXF2481DRAFT_35278</name>
</gene>
<dbReference type="InterPro" id="IPR006175">
    <property type="entry name" value="YjgF/YER057c/UK114"/>
</dbReference>
<dbReference type="GeneID" id="25365282"/>
<accession>A0A074YNV5</accession>
<dbReference type="PANTHER" id="PTHR43857:SF1">
    <property type="entry name" value="YJGH FAMILY PROTEIN"/>
    <property type="match status" value="1"/>
</dbReference>
<dbReference type="SUPFAM" id="SSF55298">
    <property type="entry name" value="YjgF-like"/>
    <property type="match status" value="1"/>
</dbReference>
<organism evidence="1 2">
    <name type="scientific">Aureobasidium subglaciale (strain EXF-2481)</name>
    <name type="common">Aureobasidium pullulans var. subglaciale</name>
    <dbReference type="NCBI Taxonomy" id="1043005"/>
    <lineage>
        <taxon>Eukaryota</taxon>
        <taxon>Fungi</taxon>
        <taxon>Dikarya</taxon>
        <taxon>Ascomycota</taxon>
        <taxon>Pezizomycotina</taxon>
        <taxon>Dothideomycetes</taxon>
        <taxon>Dothideomycetidae</taxon>
        <taxon>Dothideales</taxon>
        <taxon>Saccotheciaceae</taxon>
        <taxon>Aureobasidium</taxon>
    </lineage>
</organism>
<reference evidence="1 2" key="1">
    <citation type="journal article" date="2014" name="BMC Genomics">
        <title>Genome sequencing of four Aureobasidium pullulans varieties: biotechnological potential, stress tolerance, and description of new species.</title>
        <authorList>
            <person name="Gostin Ar C."/>
            <person name="Ohm R.A."/>
            <person name="Kogej T."/>
            <person name="Sonjak S."/>
            <person name="Turk M."/>
            <person name="Zajc J."/>
            <person name="Zalar P."/>
            <person name="Grube M."/>
            <person name="Sun H."/>
            <person name="Han J."/>
            <person name="Sharma A."/>
            <person name="Chiniquy J."/>
            <person name="Ngan C.Y."/>
            <person name="Lipzen A."/>
            <person name="Barry K."/>
            <person name="Grigoriev I.V."/>
            <person name="Gunde-Cimerman N."/>
        </authorList>
    </citation>
    <scope>NUCLEOTIDE SEQUENCE [LARGE SCALE GENOMIC DNA]</scope>
    <source>
        <strain evidence="1 2">EXF-2481</strain>
    </source>
</reference>
<evidence type="ECO:0000313" key="2">
    <source>
        <dbReference type="Proteomes" id="UP000030641"/>
    </source>
</evidence>
<dbReference type="STRING" id="1043005.A0A074YNV5"/>
<dbReference type="RefSeq" id="XP_013348103.1">
    <property type="nucleotide sequence ID" value="XM_013492649.1"/>
</dbReference>
<dbReference type="InterPro" id="IPR035959">
    <property type="entry name" value="RutC-like_sf"/>
</dbReference>
<dbReference type="OMA" id="QGGWTET"/>
<name>A0A074YNV5_AURSE</name>
<dbReference type="Gene3D" id="3.30.1330.40">
    <property type="entry name" value="RutC-like"/>
    <property type="match status" value="1"/>
</dbReference>
<dbReference type="PANTHER" id="PTHR43857">
    <property type="entry name" value="BLR7761 PROTEIN"/>
    <property type="match status" value="1"/>
</dbReference>
<evidence type="ECO:0008006" key="3">
    <source>
        <dbReference type="Google" id="ProtNLM"/>
    </source>
</evidence>
<dbReference type="EMBL" id="KL584750">
    <property type="protein sequence ID" value="KEQ99375.1"/>
    <property type="molecule type" value="Genomic_DNA"/>
</dbReference>
<dbReference type="OrthoDB" id="309640at2759"/>
<protein>
    <recommendedName>
        <fullName evidence="3">YjgF-like protein</fullName>
    </recommendedName>
</protein>
<dbReference type="InParanoid" id="A0A074YNV5"/>
<proteinExistence type="predicted"/>
<dbReference type="Proteomes" id="UP000030641">
    <property type="component" value="Unassembled WGS sequence"/>
</dbReference>
<keyword evidence="2" id="KW-1185">Reference proteome</keyword>
<evidence type="ECO:0000313" key="1">
    <source>
        <dbReference type="EMBL" id="KEQ99375.1"/>
    </source>
</evidence>